<gene>
    <name evidence="2" type="ORF">RM764_00140</name>
</gene>
<name>A0ABU2TKH5_9ACTN</name>
<reference evidence="3" key="1">
    <citation type="submission" date="2023-07" db="EMBL/GenBank/DDBJ databases">
        <title>30 novel species of actinomycetes from the DSMZ collection.</title>
        <authorList>
            <person name="Nouioui I."/>
        </authorList>
    </citation>
    <scope>NUCLEOTIDE SEQUENCE [LARGE SCALE GENOMIC DNA]</scope>
    <source>
        <strain evidence="3">DSM 41699</strain>
    </source>
</reference>
<sequence>MTDRTAGGDDARRAEGELPPERAERRQAADARSEGIARRRDLESEGTDPREAADVRPAGVGYREEADMRSEETYREAAGLRPEGTRYRETAGPGTTGARESAAFRPEGTSGQARLLPREECEQFALRLRHAIGEFVDEPRDAVEEADRVAQEVVARLSEAVASRRRTLKASWQDVGEDARGGTDTEQLRLALRDYRLTVERLLNL</sequence>
<evidence type="ECO:0008006" key="4">
    <source>
        <dbReference type="Google" id="ProtNLM"/>
    </source>
</evidence>
<proteinExistence type="predicted"/>
<evidence type="ECO:0000313" key="2">
    <source>
        <dbReference type="EMBL" id="MDT0461421.1"/>
    </source>
</evidence>
<accession>A0ABU2TKH5</accession>
<feature type="region of interest" description="Disordered" evidence="1">
    <location>
        <begin position="1"/>
        <end position="112"/>
    </location>
</feature>
<evidence type="ECO:0000256" key="1">
    <source>
        <dbReference type="SAM" id="MobiDB-lite"/>
    </source>
</evidence>
<keyword evidence="3" id="KW-1185">Reference proteome</keyword>
<protein>
    <recommendedName>
        <fullName evidence="4">Aerial mycelium formation protein</fullName>
    </recommendedName>
</protein>
<feature type="compositionally biased region" description="Basic and acidic residues" evidence="1">
    <location>
        <begin position="62"/>
        <end position="75"/>
    </location>
</feature>
<dbReference type="Proteomes" id="UP001183809">
    <property type="component" value="Unassembled WGS sequence"/>
</dbReference>
<comment type="caution">
    <text evidence="2">The sequence shown here is derived from an EMBL/GenBank/DDBJ whole genome shotgun (WGS) entry which is preliminary data.</text>
</comment>
<organism evidence="2 3">
    <name type="scientific">Streptomyces gibsoniae</name>
    <dbReference type="NCBI Taxonomy" id="3075529"/>
    <lineage>
        <taxon>Bacteria</taxon>
        <taxon>Bacillati</taxon>
        <taxon>Actinomycetota</taxon>
        <taxon>Actinomycetes</taxon>
        <taxon>Kitasatosporales</taxon>
        <taxon>Streptomycetaceae</taxon>
        <taxon>Streptomyces</taxon>
    </lineage>
</organism>
<evidence type="ECO:0000313" key="3">
    <source>
        <dbReference type="Proteomes" id="UP001183809"/>
    </source>
</evidence>
<dbReference type="EMBL" id="JAVREY010000001">
    <property type="protein sequence ID" value="MDT0461421.1"/>
    <property type="molecule type" value="Genomic_DNA"/>
</dbReference>
<dbReference type="RefSeq" id="WP_311690420.1">
    <property type="nucleotide sequence ID" value="NZ_JAVREY010000001.1"/>
</dbReference>
<feature type="compositionally biased region" description="Basic and acidic residues" evidence="1">
    <location>
        <begin position="1"/>
        <end position="54"/>
    </location>
</feature>